<feature type="chain" id="PRO_5019558997" evidence="1">
    <location>
        <begin position="22"/>
        <end position="305"/>
    </location>
</feature>
<dbReference type="Proteomes" id="UP000288812">
    <property type="component" value="Unassembled WGS sequence"/>
</dbReference>
<protein>
    <submittedName>
        <fullName evidence="2">Uncharacterized protein</fullName>
    </submittedName>
</protein>
<proteinExistence type="predicted"/>
<keyword evidence="3" id="KW-1185">Reference proteome</keyword>
<dbReference type="AlphaFoldDB" id="A0A437S6P6"/>
<evidence type="ECO:0000313" key="2">
    <source>
        <dbReference type="EMBL" id="RVU54671.1"/>
    </source>
</evidence>
<accession>A0A437S6P6</accession>
<organism evidence="2 3">
    <name type="scientific">Anaerosphaera multitolerans</name>
    <dbReference type="NCBI Taxonomy" id="2487351"/>
    <lineage>
        <taxon>Bacteria</taxon>
        <taxon>Bacillati</taxon>
        <taxon>Bacillota</taxon>
        <taxon>Tissierellia</taxon>
        <taxon>Tissierellales</taxon>
        <taxon>Peptoniphilaceae</taxon>
        <taxon>Anaerosphaera</taxon>
    </lineage>
</organism>
<sequence>MKKTLVLSLFFVMLLGTTASAKVVPTEQDVTLDGQKIEIEGYSIEGNNYFKLRDIAAILNGTEAQFNVEYNSSKNIIEISRNKNYAKLPTDLAVSTSKDTESKKSSQKVYIDGEIVNYTAYYINGNNYFKLRDLGKTIGFYVDYDESSRTILIKSEKVEPTDLIEREEVTFKSFAVDTLSNKQEFKIGEKKDITMDDFISNIESAVLLSTDERQFSAKVEYDDGKNTVKIAPLLFKIKGSLNFTPIFKVEQGEETYFENASGNINLKSLTSKINDSKDFRIVLGYYVGEASPQNFRSFSILEFKN</sequence>
<evidence type="ECO:0000256" key="1">
    <source>
        <dbReference type="SAM" id="SignalP"/>
    </source>
</evidence>
<comment type="caution">
    <text evidence="2">The sequence shown here is derived from an EMBL/GenBank/DDBJ whole genome shotgun (WGS) entry which is preliminary data.</text>
</comment>
<evidence type="ECO:0000313" key="3">
    <source>
        <dbReference type="Proteomes" id="UP000288812"/>
    </source>
</evidence>
<name>A0A437S6P6_9FIRM</name>
<gene>
    <name evidence="2" type="ORF">EF514_06095</name>
</gene>
<dbReference type="EMBL" id="RLIH01000007">
    <property type="protein sequence ID" value="RVU54671.1"/>
    <property type="molecule type" value="Genomic_DNA"/>
</dbReference>
<reference evidence="2 3" key="1">
    <citation type="submission" date="2018-11" db="EMBL/GenBank/DDBJ databases">
        <title>Genome sequencing and assembly of Anaerosphaera sp. nov., GS7-6-2.</title>
        <authorList>
            <person name="Rettenmaier R."/>
            <person name="Liebl W."/>
            <person name="Zverlov V."/>
        </authorList>
    </citation>
    <scope>NUCLEOTIDE SEQUENCE [LARGE SCALE GENOMIC DNA]</scope>
    <source>
        <strain evidence="2 3">GS7-6-2</strain>
    </source>
</reference>
<feature type="signal peptide" evidence="1">
    <location>
        <begin position="1"/>
        <end position="21"/>
    </location>
</feature>
<dbReference type="OrthoDB" id="1864213at2"/>
<dbReference type="RefSeq" id="WP_127724537.1">
    <property type="nucleotide sequence ID" value="NZ_RLIH01000007.1"/>
</dbReference>
<keyword evidence="1" id="KW-0732">Signal</keyword>